<name>A0A3A4KBA6_9NOCA</name>
<gene>
    <name evidence="1" type="ORF">D5S18_28845</name>
</gene>
<accession>A0A3A4KBA6</accession>
<evidence type="ECO:0000313" key="1">
    <source>
        <dbReference type="EMBL" id="RJO69898.1"/>
    </source>
</evidence>
<organism evidence="1 2">
    <name type="scientific">Nocardia panacis</name>
    <dbReference type="NCBI Taxonomy" id="2340916"/>
    <lineage>
        <taxon>Bacteria</taxon>
        <taxon>Bacillati</taxon>
        <taxon>Actinomycetota</taxon>
        <taxon>Actinomycetes</taxon>
        <taxon>Mycobacteriales</taxon>
        <taxon>Nocardiaceae</taxon>
        <taxon>Nocardia</taxon>
    </lineage>
</organism>
<evidence type="ECO:0000313" key="2">
    <source>
        <dbReference type="Proteomes" id="UP000266677"/>
    </source>
</evidence>
<keyword evidence="2" id="KW-1185">Reference proteome</keyword>
<protein>
    <submittedName>
        <fullName evidence="1">Uncharacterized protein</fullName>
    </submittedName>
</protein>
<proteinExistence type="predicted"/>
<reference evidence="1 2" key="1">
    <citation type="submission" date="2018-09" db="EMBL/GenBank/DDBJ databases">
        <title>YIM PH21274 draft genome.</title>
        <authorList>
            <person name="Miao C."/>
        </authorList>
    </citation>
    <scope>NUCLEOTIDE SEQUENCE [LARGE SCALE GENOMIC DNA]</scope>
    <source>
        <strain evidence="1 2">YIM PH 21724</strain>
    </source>
</reference>
<dbReference type="EMBL" id="QZFU01000041">
    <property type="protein sequence ID" value="RJO69898.1"/>
    <property type="molecule type" value="Genomic_DNA"/>
</dbReference>
<dbReference type="AlphaFoldDB" id="A0A3A4KBA6"/>
<comment type="caution">
    <text evidence="1">The sequence shown here is derived from an EMBL/GenBank/DDBJ whole genome shotgun (WGS) entry which is preliminary data.</text>
</comment>
<dbReference type="Proteomes" id="UP000266677">
    <property type="component" value="Unassembled WGS sequence"/>
</dbReference>
<sequence length="207" mass="22156">MNPIFAALVAVVLAVVPVESARADPPPVGIAEVELGSAGVDLGPVEVPRGVVVARAVEPVGATFEQLLVGMQGAQVSFEPDAEQFENAWRIVDIVRQRQMPARAAVIALATATQESSLRNLTVAVDHDSLGLFQQRPSEGWGPPERLIDPGFATNAFLDALERAAPDYGSIPLWQAAQATQRSAFPTAYARWHEQSARLVLRMLAGE</sequence>